<dbReference type="Gene3D" id="1.10.510.10">
    <property type="entry name" value="Transferase(Phosphotransferase) domain 1"/>
    <property type="match status" value="1"/>
</dbReference>
<dbReference type="Pfam" id="PF14223">
    <property type="entry name" value="Retrotran_gag_2"/>
    <property type="match status" value="1"/>
</dbReference>
<protein>
    <recommendedName>
        <fullName evidence="1">[RNA-polymerase]-subunit kinase</fullName>
        <ecNumber evidence="1">2.7.11.23</ecNumber>
    </recommendedName>
</protein>
<feature type="region of interest" description="Disordered" evidence="8">
    <location>
        <begin position="391"/>
        <end position="429"/>
    </location>
</feature>
<evidence type="ECO:0000256" key="5">
    <source>
        <dbReference type="ARBA" id="ARBA00049280"/>
    </source>
</evidence>
<keyword evidence="6" id="KW-0863">Zinc-finger</keyword>
<comment type="caution">
    <text evidence="11">The sequence shown here is derived from an EMBL/GenBank/DDBJ whole genome shotgun (WGS) entry which is preliminary data.</text>
</comment>
<dbReference type="EMBL" id="JAUUTY010000001">
    <property type="protein sequence ID" value="KAK1693111.1"/>
    <property type="molecule type" value="Genomic_DNA"/>
</dbReference>
<keyword evidence="6" id="KW-0479">Metal-binding</keyword>
<feature type="domain" description="Protein kinase" evidence="9">
    <location>
        <begin position="26"/>
        <end position="370"/>
    </location>
</feature>
<dbReference type="InterPro" id="IPR050108">
    <property type="entry name" value="CDK"/>
</dbReference>
<evidence type="ECO:0000256" key="4">
    <source>
        <dbReference type="ARBA" id="ARBA00022840"/>
    </source>
</evidence>
<evidence type="ECO:0000256" key="2">
    <source>
        <dbReference type="ARBA" id="ARBA00022553"/>
    </source>
</evidence>
<dbReference type="SUPFAM" id="SSF56112">
    <property type="entry name" value="Protein kinase-like (PK-like)"/>
    <property type="match status" value="1"/>
</dbReference>
<dbReference type="CDD" id="cd09272">
    <property type="entry name" value="RNase_HI_RT_Ty1"/>
    <property type="match status" value="1"/>
</dbReference>
<evidence type="ECO:0000256" key="3">
    <source>
        <dbReference type="ARBA" id="ARBA00022741"/>
    </source>
</evidence>
<dbReference type="Gene3D" id="3.30.200.20">
    <property type="entry name" value="Phosphorylase Kinase, domain 1"/>
    <property type="match status" value="1"/>
</dbReference>
<evidence type="ECO:0000256" key="1">
    <source>
        <dbReference type="ARBA" id="ARBA00012409"/>
    </source>
</evidence>
<feature type="compositionally biased region" description="Polar residues" evidence="8">
    <location>
        <begin position="625"/>
        <end position="636"/>
    </location>
</feature>
<dbReference type="PROSITE" id="PS50011">
    <property type="entry name" value="PROTEIN_KINASE_DOM"/>
    <property type="match status" value="1"/>
</dbReference>
<dbReference type="SMART" id="SM00343">
    <property type="entry name" value="ZnF_C2HC"/>
    <property type="match status" value="1"/>
</dbReference>
<dbReference type="InterPro" id="IPR001878">
    <property type="entry name" value="Znf_CCHC"/>
</dbReference>
<dbReference type="GO" id="GO:0008270">
    <property type="term" value="F:zinc ion binding"/>
    <property type="evidence" value="ECO:0007669"/>
    <property type="project" value="UniProtKB-KW"/>
</dbReference>
<comment type="catalytic activity">
    <reaction evidence="5">
        <text>[DNA-directed RNA polymerase] + ATP = phospho-[DNA-directed RNA polymerase] + ADP + H(+)</text>
        <dbReference type="Rhea" id="RHEA:10216"/>
        <dbReference type="Rhea" id="RHEA-COMP:11321"/>
        <dbReference type="Rhea" id="RHEA-COMP:11322"/>
        <dbReference type="ChEBI" id="CHEBI:15378"/>
        <dbReference type="ChEBI" id="CHEBI:30616"/>
        <dbReference type="ChEBI" id="CHEBI:43176"/>
        <dbReference type="ChEBI" id="CHEBI:68546"/>
        <dbReference type="ChEBI" id="CHEBI:456216"/>
        <dbReference type="EC" id="2.7.11.23"/>
    </reaction>
</comment>
<dbReference type="PANTHER" id="PTHR24056">
    <property type="entry name" value="CELL DIVISION PROTEIN KINASE"/>
    <property type="match status" value="1"/>
</dbReference>
<dbReference type="Proteomes" id="UP001231189">
    <property type="component" value="Unassembled WGS sequence"/>
</dbReference>
<dbReference type="GO" id="GO:0008353">
    <property type="term" value="F:RNA polymerase II CTD heptapeptide repeat kinase activity"/>
    <property type="evidence" value="ECO:0007669"/>
    <property type="project" value="UniProtKB-EC"/>
</dbReference>
<dbReference type="EC" id="2.7.11.23" evidence="1"/>
<dbReference type="InterPro" id="IPR008266">
    <property type="entry name" value="Tyr_kinase_AS"/>
</dbReference>
<keyword evidence="12" id="KW-1185">Reference proteome</keyword>
<dbReference type="InterPro" id="IPR011009">
    <property type="entry name" value="Kinase-like_dom_sf"/>
</dbReference>
<dbReference type="Pfam" id="PF07727">
    <property type="entry name" value="RVT_2"/>
    <property type="match status" value="1"/>
</dbReference>
<keyword evidence="3 7" id="KW-0547">Nucleotide-binding</keyword>
<dbReference type="InterPro" id="IPR000719">
    <property type="entry name" value="Prot_kinase_dom"/>
</dbReference>
<dbReference type="InterPro" id="IPR013103">
    <property type="entry name" value="RVT_2"/>
</dbReference>
<dbReference type="SUPFAM" id="SSF57756">
    <property type="entry name" value="Retrovirus zinc finger-like domains"/>
    <property type="match status" value="1"/>
</dbReference>
<evidence type="ECO:0000256" key="7">
    <source>
        <dbReference type="PROSITE-ProRule" id="PRU10141"/>
    </source>
</evidence>
<dbReference type="InterPro" id="IPR036875">
    <property type="entry name" value="Znf_CCHC_sf"/>
</dbReference>
<feature type="binding site" evidence="7">
    <location>
        <position position="55"/>
    </location>
    <ligand>
        <name>ATP</name>
        <dbReference type="ChEBI" id="CHEBI:30616"/>
    </ligand>
</feature>
<dbReference type="PROSITE" id="PS00109">
    <property type="entry name" value="PROTEIN_KINASE_TYR"/>
    <property type="match status" value="1"/>
</dbReference>
<feature type="compositionally biased region" description="Low complexity" evidence="8">
    <location>
        <begin position="420"/>
        <end position="429"/>
    </location>
</feature>
<dbReference type="InterPro" id="IPR017441">
    <property type="entry name" value="Protein_kinase_ATP_BS"/>
</dbReference>
<dbReference type="PROSITE" id="PS00107">
    <property type="entry name" value="PROTEIN_KINASE_ATP"/>
    <property type="match status" value="1"/>
</dbReference>
<dbReference type="Pfam" id="PF25597">
    <property type="entry name" value="SH3_retrovirus"/>
    <property type="match status" value="1"/>
</dbReference>
<gene>
    <name evidence="11" type="ORF">QYE76_009808</name>
</gene>
<reference evidence="11" key="1">
    <citation type="submission" date="2023-07" db="EMBL/GenBank/DDBJ databases">
        <title>A chromosome-level genome assembly of Lolium multiflorum.</title>
        <authorList>
            <person name="Chen Y."/>
            <person name="Copetti D."/>
            <person name="Kolliker R."/>
            <person name="Studer B."/>
        </authorList>
    </citation>
    <scope>NUCLEOTIDE SEQUENCE</scope>
    <source>
        <strain evidence="11">02402/16</strain>
        <tissue evidence="11">Leaf</tissue>
    </source>
</reference>
<feature type="compositionally biased region" description="Basic residues" evidence="8">
    <location>
        <begin position="637"/>
        <end position="648"/>
    </location>
</feature>
<evidence type="ECO:0000259" key="9">
    <source>
        <dbReference type="PROSITE" id="PS50011"/>
    </source>
</evidence>
<dbReference type="AlphaFoldDB" id="A0AAD8TSK5"/>
<accession>A0AAD8TSK5</accession>
<keyword evidence="4 7" id="KW-0067">ATP-binding</keyword>
<feature type="region of interest" description="Disordered" evidence="8">
    <location>
        <begin position="615"/>
        <end position="671"/>
    </location>
</feature>
<evidence type="ECO:0000259" key="10">
    <source>
        <dbReference type="PROSITE" id="PS50158"/>
    </source>
</evidence>
<dbReference type="GO" id="GO:0005634">
    <property type="term" value="C:nucleus"/>
    <property type="evidence" value="ECO:0007669"/>
    <property type="project" value="TreeGrafter"/>
</dbReference>
<organism evidence="11 12">
    <name type="scientific">Lolium multiflorum</name>
    <name type="common">Italian ryegrass</name>
    <name type="synonym">Lolium perenne subsp. multiflorum</name>
    <dbReference type="NCBI Taxonomy" id="4521"/>
    <lineage>
        <taxon>Eukaryota</taxon>
        <taxon>Viridiplantae</taxon>
        <taxon>Streptophyta</taxon>
        <taxon>Embryophyta</taxon>
        <taxon>Tracheophyta</taxon>
        <taxon>Spermatophyta</taxon>
        <taxon>Magnoliopsida</taxon>
        <taxon>Liliopsida</taxon>
        <taxon>Poales</taxon>
        <taxon>Poaceae</taxon>
        <taxon>BOP clade</taxon>
        <taxon>Pooideae</taxon>
        <taxon>Poodae</taxon>
        <taxon>Poeae</taxon>
        <taxon>Poeae Chloroplast Group 2 (Poeae type)</taxon>
        <taxon>Loliodinae</taxon>
        <taxon>Loliinae</taxon>
        <taxon>Lolium</taxon>
    </lineage>
</organism>
<dbReference type="GO" id="GO:0005524">
    <property type="term" value="F:ATP binding"/>
    <property type="evidence" value="ECO:0007669"/>
    <property type="project" value="UniProtKB-UniRule"/>
</dbReference>
<proteinExistence type="predicted"/>
<dbReference type="Pfam" id="PF00098">
    <property type="entry name" value="zf-CCHC"/>
    <property type="match status" value="1"/>
</dbReference>
<dbReference type="Pfam" id="PF00069">
    <property type="entry name" value="Pkinase"/>
    <property type="match status" value="1"/>
</dbReference>
<feature type="domain" description="CCHC-type" evidence="10">
    <location>
        <begin position="676"/>
        <end position="691"/>
    </location>
</feature>
<dbReference type="PROSITE" id="PS50158">
    <property type="entry name" value="ZF_CCHC"/>
    <property type="match status" value="1"/>
</dbReference>
<dbReference type="InterPro" id="IPR057670">
    <property type="entry name" value="SH3_retrovirus"/>
</dbReference>
<keyword evidence="6" id="KW-0862">Zinc</keyword>
<dbReference type="GO" id="GO:0007346">
    <property type="term" value="P:regulation of mitotic cell cycle"/>
    <property type="evidence" value="ECO:0007669"/>
    <property type="project" value="TreeGrafter"/>
</dbReference>
<evidence type="ECO:0000256" key="6">
    <source>
        <dbReference type="PROSITE-ProRule" id="PRU00047"/>
    </source>
</evidence>
<evidence type="ECO:0000313" key="12">
    <source>
        <dbReference type="Proteomes" id="UP001231189"/>
    </source>
</evidence>
<evidence type="ECO:0000256" key="8">
    <source>
        <dbReference type="SAM" id="MobiDB-lite"/>
    </source>
</evidence>
<sequence length="1166" mass="130953">MAASTSRSGGGGHRTQAVWPAYMARYEPLERLGAGMNGEVFKAWDTKEKRIVAVKRLSGTGIDAGDDLIFSGLQEVWRECRCLRTCADIPSVVKLLDKVVPKVNSDDSFLIMEYAGCLNLRGYMQRRARGHRRFSEAEVCRIMKELLEGVSSVHGTGFMHLDIRPENVILDDGTEDRTVRRPKNKKGANQDGELKEDEIVYKIGGFGISRRKEQAPKQSEVTIATAYSAPELLLHSCEYDERADTWGLGCIMADLLSGTGMPTFGPDDSEEKIMSKVFHIVDPKCKGIKDWAGYRGIAAEWKSKLPAGKNKSKLARIEAGLKMKLLRHPLRRRFPFWRLSFAGFEVLSGLLESNPAKRLTAAEALQKPWFQEYCRSLRRRLRLPHPVRRRAPTAGTVGLRNPASREPVRVRGNQVFGERSGATTGITTSSSDDEFLHTDNFFPDLSDFFDNLNMGDNDTAVNATDARPEGPLSAEEQEKFEKVDAMFKAALFSILGDNIVDPYMAFDHGKDAWDALEAKFGVSDAGTELYVMEQYYDYRMTDERSVVEQAHEIQSLAKELEQFKCTLPDKFVAGGIIAKLPPSWRNFATSLKHKRQEFSVLDLIGSLHVEEKVRAKDTRARSFEGGSSANVVQKKNFQSHKSKNKNNGKGKFDEKNKASNSTNFKKKTPYKKKGNCHVCGAPGHWAPDCPERHDRRGNSGCKDLLRADGKRLTCFCSWCWYGGSEVYFGKDHPAEECAAHTSGLSMTWWGEAILTACHVLNRVPTKNKTLTPFEEWERKRLKLSYLRTWGCMAKVNVPIPKKRKLGPKTVDCVLLGYAFHSIGYRFLIVKSEVPDMHVEAYASQDADYWKEAVRSEMDSILANGTWEVTDRPYGCKPVGCKWVFKKKLRLMWHEKFERTLTAEGFVVNEADKCVYYRHGGGEGVILCLYVDDTLIFGTSLTVIKEVKEFLSRCFEMKDLGVADVILNIKLLKDDDGGITLLQSHYVEKILSRFGYSNCKSSPTPYDPSVIIRTASYGIHYTGYPRVLEGYSDANWISDADETKATSGYLFTLGGGAVSWKSCKQTIITRSTMEAELTALDIATVEAEWLRELLMDLPVVEKPIPAIPMNCDNQTVIVKVFGERSGVTTGITTSSSDDEFLHTDNFFPDLSDFFDNLNMGDNDTAVK</sequence>
<keyword evidence="2" id="KW-0597">Phosphoprotein</keyword>
<name>A0AAD8TSK5_LOLMU</name>
<dbReference type="PANTHER" id="PTHR24056:SF486">
    <property type="entry name" value="OS12G0427000 PROTEIN"/>
    <property type="match status" value="1"/>
</dbReference>
<evidence type="ECO:0000313" key="11">
    <source>
        <dbReference type="EMBL" id="KAK1693111.1"/>
    </source>
</evidence>
<dbReference type="GO" id="GO:0003676">
    <property type="term" value="F:nucleic acid binding"/>
    <property type="evidence" value="ECO:0007669"/>
    <property type="project" value="InterPro"/>
</dbReference>